<protein>
    <submittedName>
        <fullName evidence="2">ParB domain protein nuclease</fullName>
    </submittedName>
</protein>
<name>E3I123_RHOVT</name>
<dbReference type="KEGG" id="rva:Rvan_3144"/>
<dbReference type="HOGENOM" id="CLU_087577_0_0_5"/>
<dbReference type="eggNOG" id="COG1475">
    <property type="taxonomic scope" value="Bacteria"/>
</dbReference>
<accession>E3I123</accession>
<evidence type="ECO:0000313" key="3">
    <source>
        <dbReference type="Proteomes" id="UP000001399"/>
    </source>
</evidence>
<dbReference type="Gene3D" id="3.90.1530.10">
    <property type="entry name" value="Conserved hypothetical protein from pyrococcus furiosus pfu- 392566-001, ParB domain"/>
    <property type="match status" value="1"/>
</dbReference>
<feature type="domain" description="ParB-like N-terminal" evidence="1">
    <location>
        <begin position="37"/>
        <end position="136"/>
    </location>
</feature>
<dbReference type="Pfam" id="PF02195">
    <property type="entry name" value="ParB_N"/>
    <property type="match status" value="1"/>
</dbReference>
<reference evidence="3" key="1">
    <citation type="journal article" date="2011" name="J. Bacteriol.">
        <title>Genome sequences of eight morphologically diverse alphaproteobacteria.</title>
        <authorList>
            <consortium name="US DOE Joint Genome Institute"/>
            <person name="Brown P.J."/>
            <person name="Kysela D.T."/>
            <person name="Buechlein A."/>
            <person name="Hemmerich C."/>
            <person name="Brun Y.V."/>
        </authorList>
    </citation>
    <scope>NUCLEOTIDE SEQUENCE [LARGE SCALE GENOMIC DNA]</scope>
    <source>
        <strain evidence="3">ATCC 17100 / ATH 3.1.1 / DSM 162 / LMG 4299</strain>
    </source>
</reference>
<dbReference type="AlphaFoldDB" id="E3I123"/>
<organism evidence="2 3">
    <name type="scientific">Rhodomicrobium vannielii (strain ATCC 17100 / DSM 162 / LMG 4299 / NCIMB 10020 / ATH 3.1.1)</name>
    <dbReference type="NCBI Taxonomy" id="648757"/>
    <lineage>
        <taxon>Bacteria</taxon>
        <taxon>Pseudomonadati</taxon>
        <taxon>Pseudomonadota</taxon>
        <taxon>Alphaproteobacteria</taxon>
        <taxon>Hyphomicrobiales</taxon>
        <taxon>Hyphomicrobiaceae</taxon>
        <taxon>Rhodomicrobium</taxon>
    </lineage>
</organism>
<proteinExistence type="predicted"/>
<dbReference type="SMART" id="SM00470">
    <property type="entry name" value="ParB"/>
    <property type="match status" value="1"/>
</dbReference>
<dbReference type="RefSeq" id="WP_013420712.1">
    <property type="nucleotide sequence ID" value="NC_014664.1"/>
</dbReference>
<sequence>MDTEEAEADAALSYQPLCLLAKVKEKVGSKTAPDRPERLPMSRLMMVPALFQPRHGMNEGRMDERHIGDLERALKAKGQNGDLDPILVVMAGDEAIIIDGHHRAAAYKLSKRNDMPVSYFNGSVEQAILVAGRINSKAKLPMTNYERQNFAWRLVLLGHYSKKQIRESAGVSDGQVAQMRRMKTALGNDAYDARNWQHAVMMTKKQNLETMSDDEREAWLDDKAAEVAEKLSKTFGRSLTQSPDVAARALAAYFGRHLPELCQKLDGHLPEDDEEEDHDEF</sequence>
<dbReference type="EMBL" id="CP002292">
    <property type="protein sequence ID" value="ADP72346.1"/>
    <property type="molecule type" value="Genomic_DNA"/>
</dbReference>
<dbReference type="InterPro" id="IPR003115">
    <property type="entry name" value="ParB_N"/>
</dbReference>
<evidence type="ECO:0000313" key="2">
    <source>
        <dbReference type="EMBL" id="ADP72346.1"/>
    </source>
</evidence>
<dbReference type="CDD" id="cd16387">
    <property type="entry name" value="ParB_N_Srx"/>
    <property type="match status" value="1"/>
</dbReference>
<dbReference type="InterPro" id="IPR036086">
    <property type="entry name" value="ParB/Sulfiredoxin_sf"/>
</dbReference>
<dbReference type="Proteomes" id="UP000001399">
    <property type="component" value="Chromosome"/>
</dbReference>
<dbReference type="SUPFAM" id="SSF110849">
    <property type="entry name" value="ParB/Sulfiredoxin"/>
    <property type="match status" value="1"/>
</dbReference>
<evidence type="ECO:0000259" key="1">
    <source>
        <dbReference type="SMART" id="SM00470"/>
    </source>
</evidence>
<dbReference type="OrthoDB" id="7353482at2"/>
<gene>
    <name evidence="2" type="ordered locus">Rvan_3144</name>
</gene>
<keyword evidence="3" id="KW-1185">Reference proteome</keyword>
<dbReference type="STRING" id="648757.Rvan_3144"/>